<feature type="coiled-coil region" evidence="1">
    <location>
        <begin position="105"/>
        <end position="132"/>
    </location>
</feature>
<proteinExistence type="predicted"/>
<dbReference type="InterPro" id="IPR001660">
    <property type="entry name" value="SAM"/>
</dbReference>
<dbReference type="InterPro" id="IPR013761">
    <property type="entry name" value="SAM/pointed_sf"/>
</dbReference>
<sequence>MERPVHDPAADKHILDWDESDVYQWFSSLGYSQYGEQIKEHKIQGDSLCMLDSDGLKAFGITTVGQRLSILKSIYHLKIAHNIPFGEDDYIPPSEAFSSADVVSLEQIHSTIKEQANRLRTLEEDNRTLALAMRSFSDEIIKLRSTVGSPDENPNQIRKRVPYLSNEMEAAGNSLAIGDETARGSVASLSTAESSTLNSIANPSGRETPDNFPNNTKVSLDDPTWKVLPAALKKHRINTDEWPNYAMFISFGPANNRTKRKLELEEKPLYLFKKLKEAQKNPAFVLKNMKEPRTPAVDETPLSRHSPNKSNVLTPASSANRAQGYPTPPLSRSSPGF</sequence>
<dbReference type="SUPFAM" id="SSF47769">
    <property type="entry name" value="SAM/Pointed domain"/>
    <property type="match status" value="1"/>
</dbReference>
<accession>A0A8H8CIR6</accession>
<dbReference type="InterPro" id="IPR000159">
    <property type="entry name" value="RA_dom"/>
</dbReference>
<feature type="compositionally biased region" description="Polar residues" evidence="2">
    <location>
        <begin position="303"/>
        <end position="321"/>
    </location>
</feature>
<dbReference type="SMART" id="SM00454">
    <property type="entry name" value="SAM"/>
    <property type="match status" value="1"/>
</dbReference>
<dbReference type="PROSITE" id="PS50200">
    <property type="entry name" value="RA"/>
    <property type="match status" value="1"/>
</dbReference>
<dbReference type="PANTHER" id="PTHR12573:SF4">
    <property type="entry name" value="AT09986P-RELATED"/>
    <property type="match status" value="1"/>
</dbReference>
<gene>
    <name evidence="5" type="ORF">JR316_008594</name>
</gene>
<organism evidence="5">
    <name type="scientific">Psilocybe cubensis</name>
    <name type="common">Psychedelic mushroom</name>
    <name type="synonym">Stropharia cubensis</name>
    <dbReference type="NCBI Taxonomy" id="181762"/>
    <lineage>
        <taxon>Eukaryota</taxon>
        <taxon>Fungi</taxon>
        <taxon>Dikarya</taxon>
        <taxon>Basidiomycota</taxon>
        <taxon>Agaricomycotina</taxon>
        <taxon>Agaricomycetes</taxon>
        <taxon>Agaricomycetidae</taxon>
        <taxon>Agaricales</taxon>
        <taxon>Agaricineae</taxon>
        <taxon>Strophariaceae</taxon>
        <taxon>Psilocybe</taxon>
    </lineage>
</organism>
<keyword evidence="1" id="KW-0175">Coiled coil</keyword>
<evidence type="ECO:0000259" key="4">
    <source>
        <dbReference type="PROSITE" id="PS50200"/>
    </source>
</evidence>
<reference evidence="5" key="1">
    <citation type="submission" date="2021-02" db="EMBL/GenBank/DDBJ databases">
        <title>Psilocybe cubensis genome.</title>
        <authorList>
            <person name="Mckernan K.J."/>
            <person name="Crawford S."/>
            <person name="Trippe A."/>
            <person name="Kane L.T."/>
            <person name="Mclaughlin S."/>
        </authorList>
    </citation>
    <scope>NUCLEOTIDE SEQUENCE [LARGE SCALE GENOMIC DNA]</scope>
    <source>
        <strain evidence="5">MGC-MH-2018</strain>
    </source>
</reference>
<evidence type="ECO:0000256" key="2">
    <source>
        <dbReference type="SAM" id="MobiDB-lite"/>
    </source>
</evidence>
<feature type="region of interest" description="Disordered" evidence="2">
    <location>
        <begin position="194"/>
        <end position="217"/>
    </location>
</feature>
<dbReference type="PROSITE" id="PS50105">
    <property type="entry name" value="SAM_DOMAIN"/>
    <property type="match status" value="1"/>
</dbReference>
<dbReference type="Pfam" id="PF00536">
    <property type="entry name" value="SAM_1"/>
    <property type="match status" value="1"/>
</dbReference>
<evidence type="ECO:0000256" key="1">
    <source>
        <dbReference type="SAM" id="Coils"/>
    </source>
</evidence>
<feature type="region of interest" description="Disordered" evidence="2">
    <location>
        <begin position="286"/>
        <end position="337"/>
    </location>
</feature>
<dbReference type="OrthoDB" id="8883818at2759"/>
<evidence type="ECO:0000313" key="5">
    <source>
        <dbReference type="EMBL" id="KAG5166505.1"/>
    </source>
</evidence>
<dbReference type="EMBL" id="JAFIQS010000008">
    <property type="protein sequence ID" value="KAG5166505.1"/>
    <property type="molecule type" value="Genomic_DNA"/>
</dbReference>
<dbReference type="PANTHER" id="PTHR12573">
    <property type="entry name" value="AT09986P-RELATED"/>
    <property type="match status" value="1"/>
</dbReference>
<name>A0A8H8CIR6_PSICU</name>
<dbReference type="AlphaFoldDB" id="A0A8H8CIR6"/>
<feature type="domain" description="SAM" evidence="3">
    <location>
        <begin position="17"/>
        <end position="80"/>
    </location>
</feature>
<dbReference type="GO" id="GO:0007165">
    <property type="term" value="P:signal transduction"/>
    <property type="evidence" value="ECO:0007669"/>
    <property type="project" value="InterPro"/>
</dbReference>
<dbReference type="Pfam" id="PF00788">
    <property type="entry name" value="RA"/>
    <property type="match status" value="1"/>
</dbReference>
<dbReference type="Gene3D" id="1.10.150.50">
    <property type="entry name" value="Transcription Factor, Ets-1"/>
    <property type="match status" value="1"/>
</dbReference>
<protein>
    <recommendedName>
        <fullName evidence="6">SAM domain-containing protein</fullName>
    </recommendedName>
</protein>
<evidence type="ECO:0000259" key="3">
    <source>
        <dbReference type="PROSITE" id="PS50105"/>
    </source>
</evidence>
<dbReference type="Gene3D" id="3.10.20.90">
    <property type="entry name" value="Phosphatidylinositol 3-kinase Catalytic Subunit, Chain A, domain 1"/>
    <property type="match status" value="1"/>
</dbReference>
<comment type="caution">
    <text evidence="5">The sequence shown here is derived from an EMBL/GenBank/DDBJ whole genome shotgun (WGS) entry which is preliminary data.</text>
</comment>
<evidence type="ECO:0008006" key="6">
    <source>
        <dbReference type="Google" id="ProtNLM"/>
    </source>
</evidence>
<feature type="domain" description="Ras-associating" evidence="4">
    <location>
        <begin position="217"/>
        <end position="291"/>
    </location>
</feature>